<keyword evidence="11" id="KW-0539">Nucleus</keyword>
<evidence type="ECO:0000313" key="17">
    <source>
        <dbReference type="Proteomes" id="UP000589485"/>
    </source>
</evidence>
<protein>
    <recommendedName>
        <fullName evidence="12">Structural maintenance of chromosomes protein 6</fullName>
    </recommendedName>
</protein>
<dbReference type="InterPro" id="IPR003395">
    <property type="entry name" value="RecF/RecN/SMC_N"/>
</dbReference>
<keyword evidence="9" id="KW-0233">DNA recombination</keyword>
<evidence type="ECO:0000256" key="2">
    <source>
        <dbReference type="ARBA" id="ARBA00004286"/>
    </source>
</evidence>
<feature type="region of interest" description="Disordered" evidence="14">
    <location>
        <begin position="1"/>
        <end position="45"/>
    </location>
</feature>
<reference evidence="16 17" key="1">
    <citation type="submission" date="2019-09" db="EMBL/GenBank/DDBJ databases">
        <title>Bird 10,000 Genomes (B10K) Project - Family phase.</title>
        <authorList>
            <person name="Zhang G."/>
        </authorList>
    </citation>
    <scope>NUCLEOTIDE SEQUENCE [LARGE SCALE GENOMIC DNA]</scope>
    <source>
        <strain evidence="16">B10K-DU-030-41</strain>
        <tissue evidence="16">Muscle</tissue>
    </source>
</reference>
<dbReference type="GO" id="GO:0005524">
    <property type="term" value="F:ATP binding"/>
    <property type="evidence" value="ECO:0007669"/>
    <property type="project" value="UniProtKB-KW"/>
</dbReference>
<accession>A0A7K7T0F0</accession>
<dbReference type="AlphaFoldDB" id="A0A7K7T0F0"/>
<keyword evidence="8 13" id="KW-0175">Coiled coil</keyword>
<dbReference type="GO" id="GO:0003697">
    <property type="term" value="F:single-stranded DNA binding"/>
    <property type="evidence" value="ECO:0007669"/>
    <property type="project" value="TreeGrafter"/>
</dbReference>
<evidence type="ECO:0000256" key="7">
    <source>
        <dbReference type="ARBA" id="ARBA00022840"/>
    </source>
</evidence>
<feature type="compositionally biased region" description="Basic and acidic residues" evidence="14">
    <location>
        <begin position="20"/>
        <end position="29"/>
    </location>
</feature>
<keyword evidence="10" id="KW-0234">DNA repair</keyword>
<feature type="compositionally biased region" description="Polar residues" evidence="14">
    <location>
        <begin position="36"/>
        <end position="45"/>
    </location>
</feature>
<comment type="subcellular location">
    <subcellularLocation>
        <location evidence="2">Chromosome</location>
    </subcellularLocation>
    <subcellularLocation>
        <location evidence="1">Nucleus</location>
    </subcellularLocation>
</comment>
<evidence type="ECO:0000256" key="4">
    <source>
        <dbReference type="ARBA" id="ARBA00022454"/>
    </source>
</evidence>
<sequence length="1096" mass="126873">MGKRKEKSISRPGSQKRRRQEYTDEHSDESNEEENLGSSADGNASSQLTAGEVGIIESIQLKNFMCHSNLGPFQFGSNLNFVVGSNGSGKSSILTGLIVGLGGKATATNRGSSLKMFIRDGETSADISITLRNQGRDAFKPEKYGNSIIVNQRINQDGSRSYKLKNKSGDLISSKKEELVRILDHFNIQVVDNPVSVLTQEMSKQFLQTKSGSDKYKFFMKATQLEQMKEDYSCIVKTQENTRLQIEQGGERLEELKQLYLEKKEIFKSLTFVNDMRSHLEDLKHNMAWAVVSEMEKVIEAIKEGIKAEEENTEFSQKLEQWQVKVNEAEKQYKAIQDKLVTVSEEAQALHPQCISLKAEVQAKRKAVNESEVLYNRFKTELKRLGKDDEQLRKRIEELKISANQVPEPEKLERQKRIAHLRKQLKAFHDEEAMIGQQVDQFQQAIYKCREEHARLRREKSDVQQALDAKQKQLRELKDSKTDTLKRFGPHIPAFLETVETAYKQGRFKQKPLGPIGAFIHPKDPELTLAVEACLKGLVHAFCCDNHSDERTLQLLMSKYYSQGHRPQIIVNKFQNKIYDVGQRAVHHPEFPSVLTALEIDHVMVANCLIDVRGIERVLLIKSNRRAREVMQSSRPPANCKEAFTAEGDHVFERRYYSCSYTRPKFLSQDIEAEISHLDKEIENKRAQLAASQQHLYSIENEIGQNEDHLYGHRRHQKELQMKIRTTNAEIADLENVEEHQSVDIHILEDEAEENKGKMESVKQDMQLQSRKMEELKNILQEAEKKLKEVKERIHQVEEVAGPIKDELNQAESELEKSKRHLQYYEEKQKERLACIRKHKELLAAKEKELEEKTAQATQIYPERIKVSRTVKSLDAEMNRLREKIRSETSVHGNREEIIQQCHDAKERYEDTMSKVKNLKKFINVLEVIMAERLKVYCQFLRHLSMQCKINFERLLNVRGCSGKILFDHKNETLSITVQSGEEDRASLTDLRSLSGGERTFSTVCYILSLWTITDSPFRCLDEFDVYMDMLNRRIAIDMILERADFQQYRQFILFTPQSISFLPTSPHIRILCLQDPERGQRTLTFQNRTDSDEDE</sequence>
<comment type="caution">
    <text evidence="16">The sequence shown here is derived from an EMBL/GenBank/DDBJ whole genome shotgun (WGS) entry which is preliminary data.</text>
</comment>
<dbReference type="GO" id="GO:0000724">
    <property type="term" value="P:double-strand break repair via homologous recombination"/>
    <property type="evidence" value="ECO:0007669"/>
    <property type="project" value="TreeGrafter"/>
</dbReference>
<comment type="similarity">
    <text evidence="3">Belongs to the SMC family. SMC6 subfamily.</text>
</comment>
<evidence type="ECO:0000256" key="9">
    <source>
        <dbReference type="ARBA" id="ARBA00023172"/>
    </source>
</evidence>
<dbReference type="Pfam" id="PF02463">
    <property type="entry name" value="SMC_N"/>
    <property type="match status" value="1"/>
</dbReference>
<evidence type="ECO:0000259" key="15">
    <source>
        <dbReference type="Pfam" id="PF02463"/>
    </source>
</evidence>
<dbReference type="InterPro" id="IPR027417">
    <property type="entry name" value="P-loop_NTPase"/>
</dbReference>
<dbReference type="SUPFAM" id="SSF52540">
    <property type="entry name" value="P-loop containing nucleoside triphosphate hydrolases"/>
    <property type="match status" value="1"/>
</dbReference>
<dbReference type="Proteomes" id="UP000589485">
    <property type="component" value="Unassembled WGS sequence"/>
</dbReference>
<evidence type="ECO:0000256" key="13">
    <source>
        <dbReference type="SAM" id="Coils"/>
    </source>
</evidence>
<dbReference type="Gene3D" id="1.10.287.1490">
    <property type="match status" value="2"/>
</dbReference>
<evidence type="ECO:0000256" key="6">
    <source>
        <dbReference type="ARBA" id="ARBA00022763"/>
    </source>
</evidence>
<keyword evidence="4" id="KW-0158">Chromosome</keyword>
<feature type="coiled-coil region" evidence="13">
    <location>
        <begin position="439"/>
        <end position="487"/>
    </location>
</feature>
<organism evidence="16 17">
    <name type="scientific">Sapayoa aenigma</name>
    <name type="common">broad-billed sapayoa</name>
    <dbReference type="NCBI Taxonomy" id="239371"/>
    <lineage>
        <taxon>Eukaryota</taxon>
        <taxon>Metazoa</taxon>
        <taxon>Chordata</taxon>
        <taxon>Craniata</taxon>
        <taxon>Vertebrata</taxon>
        <taxon>Euteleostomi</taxon>
        <taxon>Archelosauria</taxon>
        <taxon>Archosauria</taxon>
        <taxon>Dinosauria</taxon>
        <taxon>Saurischia</taxon>
        <taxon>Theropoda</taxon>
        <taxon>Coelurosauria</taxon>
        <taxon>Aves</taxon>
        <taxon>Neognathae</taxon>
        <taxon>Neoaves</taxon>
        <taxon>Telluraves</taxon>
        <taxon>Australaves</taxon>
        <taxon>Passeriformes</taxon>
        <taxon>Tyrannidae</taxon>
        <taxon>Sapayoa</taxon>
    </lineage>
</organism>
<evidence type="ECO:0000313" key="16">
    <source>
        <dbReference type="EMBL" id="NXA09996.1"/>
    </source>
</evidence>
<feature type="non-terminal residue" evidence="16">
    <location>
        <position position="1"/>
    </location>
</feature>
<dbReference type="GO" id="GO:0003684">
    <property type="term" value="F:damaged DNA binding"/>
    <property type="evidence" value="ECO:0007669"/>
    <property type="project" value="TreeGrafter"/>
</dbReference>
<dbReference type="PANTHER" id="PTHR19306">
    <property type="entry name" value="STRUCTURAL MAINTENANCE OF CHROMOSOMES 5,6 SMC5, SMC6"/>
    <property type="match status" value="1"/>
</dbReference>
<evidence type="ECO:0000256" key="14">
    <source>
        <dbReference type="SAM" id="MobiDB-lite"/>
    </source>
</evidence>
<evidence type="ECO:0000256" key="12">
    <source>
        <dbReference type="ARBA" id="ARBA00069480"/>
    </source>
</evidence>
<dbReference type="OrthoDB" id="10072614at2759"/>
<feature type="non-terminal residue" evidence="16">
    <location>
        <position position="1096"/>
    </location>
</feature>
<keyword evidence="6" id="KW-0227">DNA damage</keyword>
<evidence type="ECO:0000256" key="11">
    <source>
        <dbReference type="ARBA" id="ARBA00023242"/>
    </source>
</evidence>
<feature type="domain" description="RecF/RecN/SMC N-terminal" evidence="15">
    <location>
        <begin position="56"/>
        <end position="1056"/>
    </location>
</feature>
<dbReference type="GO" id="GO:0005634">
    <property type="term" value="C:nucleus"/>
    <property type="evidence" value="ECO:0007669"/>
    <property type="project" value="UniProtKB-SubCell"/>
</dbReference>
<feature type="coiled-coil region" evidence="13">
    <location>
        <begin position="292"/>
        <end position="346"/>
    </location>
</feature>
<evidence type="ECO:0000256" key="8">
    <source>
        <dbReference type="ARBA" id="ARBA00023054"/>
    </source>
</evidence>
<feature type="coiled-coil region" evidence="13">
    <location>
        <begin position="668"/>
        <end position="891"/>
    </location>
</feature>
<gene>
    <name evidence="16" type="primary">Smc6</name>
    <name evidence="16" type="ORF">SAPAEN_R09963</name>
</gene>
<dbReference type="FunFam" id="3.40.50.300:FF:000959">
    <property type="entry name" value="structural maintenance of chromosomes protein 6"/>
    <property type="match status" value="1"/>
</dbReference>
<dbReference type="PANTHER" id="PTHR19306:SF6">
    <property type="entry name" value="STRUCTURAL MAINTENANCE OF CHROMOSOMES PROTEIN 6"/>
    <property type="match status" value="1"/>
</dbReference>
<name>A0A7K7T0F0_9TYRA</name>
<evidence type="ECO:0000256" key="3">
    <source>
        <dbReference type="ARBA" id="ARBA00006793"/>
    </source>
</evidence>
<keyword evidence="5" id="KW-0547">Nucleotide-binding</keyword>
<proteinExistence type="inferred from homology"/>
<dbReference type="Gene3D" id="3.40.50.300">
    <property type="entry name" value="P-loop containing nucleotide triphosphate hydrolases"/>
    <property type="match status" value="2"/>
</dbReference>
<keyword evidence="7" id="KW-0067">ATP-binding</keyword>
<dbReference type="GO" id="GO:0030915">
    <property type="term" value="C:Smc5-Smc6 complex"/>
    <property type="evidence" value="ECO:0007669"/>
    <property type="project" value="TreeGrafter"/>
</dbReference>
<keyword evidence="17" id="KW-1185">Reference proteome</keyword>
<evidence type="ECO:0000256" key="10">
    <source>
        <dbReference type="ARBA" id="ARBA00023204"/>
    </source>
</evidence>
<dbReference type="GO" id="GO:0035861">
    <property type="term" value="C:site of double-strand break"/>
    <property type="evidence" value="ECO:0007669"/>
    <property type="project" value="TreeGrafter"/>
</dbReference>
<dbReference type="EMBL" id="VZSY01000339">
    <property type="protein sequence ID" value="NXA09996.1"/>
    <property type="molecule type" value="Genomic_DNA"/>
</dbReference>
<evidence type="ECO:0000256" key="1">
    <source>
        <dbReference type="ARBA" id="ARBA00004123"/>
    </source>
</evidence>
<evidence type="ECO:0000256" key="5">
    <source>
        <dbReference type="ARBA" id="ARBA00022741"/>
    </source>
</evidence>